<evidence type="ECO:0000313" key="3">
    <source>
        <dbReference type="Proteomes" id="UP000626109"/>
    </source>
</evidence>
<dbReference type="Proteomes" id="UP000626109">
    <property type="component" value="Unassembled WGS sequence"/>
</dbReference>
<accession>A0A813KF16</accession>
<evidence type="ECO:0000256" key="1">
    <source>
        <dbReference type="SAM" id="MobiDB-lite"/>
    </source>
</evidence>
<sequence>VSGAPPGLEASPAFADGTTDDGFFEQSPSLSSIPSRGFSGYLDSDGGQLEGVHISTVTVQGLECERAEWRIGQLTTKLRGCMGRALVSSPFSAFGLQDLRLMVCPEGKEAAKGPRSKRQKELYTKKVAEGPLDGCLKLKVPDSPAGLELQYFLKVGSSRRGPFRHYFSENTVSGCDDFGVDWLKELDPDCSLTVCVEIVKA</sequence>
<comment type="caution">
    <text evidence="2">The sequence shown here is derived from an EMBL/GenBank/DDBJ whole genome shotgun (WGS) entry which is preliminary data.</text>
</comment>
<protein>
    <submittedName>
        <fullName evidence="2">Uncharacterized protein</fullName>
    </submittedName>
</protein>
<name>A0A813KF16_POLGL</name>
<feature type="region of interest" description="Disordered" evidence="1">
    <location>
        <begin position="1"/>
        <end position="21"/>
    </location>
</feature>
<evidence type="ECO:0000313" key="2">
    <source>
        <dbReference type="EMBL" id="CAE8701904.1"/>
    </source>
</evidence>
<dbReference type="EMBL" id="CAJNNW010029929">
    <property type="protein sequence ID" value="CAE8701904.1"/>
    <property type="molecule type" value="Genomic_DNA"/>
</dbReference>
<dbReference type="AlphaFoldDB" id="A0A813KF16"/>
<organism evidence="2 3">
    <name type="scientific">Polarella glacialis</name>
    <name type="common">Dinoflagellate</name>
    <dbReference type="NCBI Taxonomy" id="89957"/>
    <lineage>
        <taxon>Eukaryota</taxon>
        <taxon>Sar</taxon>
        <taxon>Alveolata</taxon>
        <taxon>Dinophyceae</taxon>
        <taxon>Suessiales</taxon>
        <taxon>Suessiaceae</taxon>
        <taxon>Polarella</taxon>
    </lineage>
</organism>
<proteinExistence type="predicted"/>
<gene>
    <name evidence="2" type="ORF">PGLA2088_LOCUS32214</name>
</gene>
<feature type="non-terminal residue" evidence="2">
    <location>
        <position position="1"/>
    </location>
</feature>
<reference evidence="2" key="1">
    <citation type="submission" date="2021-02" db="EMBL/GenBank/DDBJ databases">
        <authorList>
            <person name="Dougan E. K."/>
            <person name="Rhodes N."/>
            <person name="Thang M."/>
            <person name="Chan C."/>
        </authorList>
    </citation>
    <scope>NUCLEOTIDE SEQUENCE</scope>
</reference>